<evidence type="ECO:0000256" key="1">
    <source>
        <dbReference type="ARBA" id="ARBA00023125"/>
    </source>
</evidence>
<sequence>TLKQKQQKQEDVASQYNVSQATVSSIVKNSEKLKEKIYGGEVCAKMKRDSALLSWFKKARANNMPVSGNVLRLKAEDLQT</sequence>
<keyword evidence="4" id="KW-1185">Reference proteome</keyword>
<feature type="domain" description="HTH CENPB-type" evidence="2">
    <location>
        <begin position="49"/>
        <end position="78"/>
    </location>
</feature>
<dbReference type="Pfam" id="PF03221">
    <property type="entry name" value="HTH_Tnp_Tc5"/>
    <property type="match status" value="1"/>
</dbReference>
<dbReference type="AlphaFoldDB" id="A0ABD0KEA2"/>
<dbReference type="EMBL" id="JACVVK020000193">
    <property type="protein sequence ID" value="KAK7485513.1"/>
    <property type="molecule type" value="Genomic_DNA"/>
</dbReference>
<dbReference type="Proteomes" id="UP001519460">
    <property type="component" value="Unassembled WGS sequence"/>
</dbReference>
<evidence type="ECO:0000259" key="2">
    <source>
        <dbReference type="Pfam" id="PF03221"/>
    </source>
</evidence>
<organism evidence="3 4">
    <name type="scientific">Batillaria attramentaria</name>
    <dbReference type="NCBI Taxonomy" id="370345"/>
    <lineage>
        <taxon>Eukaryota</taxon>
        <taxon>Metazoa</taxon>
        <taxon>Spiralia</taxon>
        <taxon>Lophotrochozoa</taxon>
        <taxon>Mollusca</taxon>
        <taxon>Gastropoda</taxon>
        <taxon>Caenogastropoda</taxon>
        <taxon>Sorbeoconcha</taxon>
        <taxon>Cerithioidea</taxon>
        <taxon>Batillariidae</taxon>
        <taxon>Batillaria</taxon>
    </lineage>
</organism>
<evidence type="ECO:0000313" key="3">
    <source>
        <dbReference type="EMBL" id="KAK7485513.1"/>
    </source>
</evidence>
<accession>A0ABD0KEA2</accession>
<protein>
    <recommendedName>
        <fullName evidence="2">HTH CENPB-type domain-containing protein</fullName>
    </recommendedName>
</protein>
<dbReference type="Gene3D" id="1.10.10.60">
    <property type="entry name" value="Homeodomain-like"/>
    <property type="match status" value="2"/>
</dbReference>
<comment type="caution">
    <text evidence="3">The sequence shown here is derived from an EMBL/GenBank/DDBJ whole genome shotgun (WGS) entry which is preliminary data.</text>
</comment>
<keyword evidence="1" id="KW-0238">DNA-binding</keyword>
<feature type="non-terminal residue" evidence="3">
    <location>
        <position position="1"/>
    </location>
</feature>
<dbReference type="InterPro" id="IPR006600">
    <property type="entry name" value="HTH_CenpB_DNA-bd_dom"/>
</dbReference>
<evidence type="ECO:0000313" key="4">
    <source>
        <dbReference type="Proteomes" id="UP001519460"/>
    </source>
</evidence>
<gene>
    <name evidence="3" type="ORF">BaRGS_00023201</name>
</gene>
<reference evidence="3 4" key="1">
    <citation type="journal article" date="2023" name="Sci. Data">
        <title>Genome assembly of the Korean intertidal mud-creeper Batillaria attramentaria.</title>
        <authorList>
            <person name="Patra A.K."/>
            <person name="Ho P.T."/>
            <person name="Jun S."/>
            <person name="Lee S.J."/>
            <person name="Kim Y."/>
            <person name="Won Y.J."/>
        </authorList>
    </citation>
    <scope>NUCLEOTIDE SEQUENCE [LARGE SCALE GENOMIC DNA]</scope>
    <source>
        <strain evidence="3">Wonlab-2016</strain>
    </source>
</reference>
<name>A0ABD0KEA2_9CAEN</name>
<dbReference type="GO" id="GO:0003677">
    <property type="term" value="F:DNA binding"/>
    <property type="evidence" value="ECO:0007669"/>
    <property type="project" value="UniProtKB-KW"/>
</dbReference>
<proteinExistence type="predicted"/>